<evidence type="ECO:0000256" key="3">
    <source>
        <dbReference type="ARBA" id="ARBA00022553"/>
    </source>
</evidence>
<feature type="region of interest" description="Disordered" evidence="4">
    <location>
        <begin position="1408"/>
        <end position="1427"/>
    </location>
</feature>
<dbReference type="Pfam" id="PF00501">
    <property type="entry name" value="AMP-binding"/>
    <property type="match status" value="1"/>
</dbReference>
<evidence type="ECO:0000259" key="5">
    <source>
        <dbReference type="PROSITE" id="PS50075"/>
    </source>
</evidence>
<keyword evidence="2" id="KW-0596">Phosphopantetheine</keyword>
<dbReference type="SMART" id="SM00823">
    <property type="entry name" value="PKS_PP"/>
    <property type="match status" value="2"/>
</dbReference>
<keyword evidence="7" id="KW-1185">Reference proteome</keyword>
<dbReference type="CDD" id="cd12117">
    <property type="entry name" value="A_NRPS_Srf_like"/>
    <property type="match status" value="1"/>
</dbReference>
<keyword evidence="3" id="KW-0597">Phosphoprotein</keyword>
<dbReference type="SUPFAM" id="SSF52777">
    <property type="entry name" value="CoA-dependent acyltransferases"/>
    <property type="match status" value="4"/>
</dbReference>
<reference evidence="6 7" key="1">
    <citation type="submission" date="2016-10" db="EMBL/GenBank/DDBJ databases">
        <authorList>
            <person name="Varghese N."/>
            <person name="Submissions S."/>
        </authorList>
    </citation>
    <scope>NUCLEOTIDE SEQUENCE [LARGE SCALE GENOMIC DNA]</scope>
    <source>
        <strain evidence="6 7">DSM 16525</strain>
    </source>
</reference>
<evidence type="ECO:0000256" key="4">
    <source>
        <dbReference type="SAM" id="MobiDB-lite"/>
    </source>
</evidence>
<dbReference type="Proteomes" id="UP000183760">
    <property type="component" value="Unassembled WGS sequence"/>
</dbReference>
<dbReference type="InterPro" id="IPR009081">
    <property type="entry name" value="PP-bd_ACP"/>
</dbReference>
<dbReference type="CDD" id="cd19531">
    <property type="entry name" value="LCL_NRPS-like"/>
    <property type="match status" value="2"/>
</dbReference>
<dbReference type="PANTHER" id="PTHR45527:SF1">
    <property type="entry name" value="FATTY ACID SYNTHASE"/>
    <property type="match status" value="1"/>
</dbReference>
<dbReference type="InterPro" id="IPR036736">
    <property type="entry name" value="ACP-like_sf"/>
</dbReference>
<accession>A0ABY1CXH7</accession>
<sequence length="1675" mass="183211">DAEALRAFLLQRLPEYMVPSAFVSLAALPLTPSGKLARNRLPAPDVDSLRGDSSFVAPRNPAEEKLASIFSSVLRLERVGVTDNFFSLGGHSLLATQVISRIRSSFGVELPLRALFEAPTVASLASRISSASRDAVGAQPPPILPVPRTGPLPLSFAQQRLWFIDQLQPGSATYNMPSFVRLSGPLDAKALQLSFDSLVSRHEALRTSFIQKDDQPLQVIAPHAELPVTHVNLRALAPEVRGTEVERLLREEYQRPFNLSTGPLIRAQLLELSDTEHVLALNMHHIVSDGWSMGVLIQEVAALYDAFSHGKPSPLAPLSIQYADFSVWQRSWLQGPVLDAQIDYWRRQLADLTTLELPLDKPRPAVQTSAGDVALITIPLATTEKLKSLCQQEGATPFMALLAVWQLLLSRYSGQDDIAVGSPIAGRHRSELEGLIGFFVNTLVLRSRVDARASFPHLLRQVKEAALGAYAHQDIPFERLVEELQPTRDMSRSPLFQVLFVLQNTPASGVQTHELSLSPVDISGGTSKFELQLSLVESPEGFFGGLSFNTDLFERATAERMARHFERLVGSIVANLDAPVSAHTMLTEEERQQVLVDWASAPLSATVESTLPEAFARAVALAPDAAALVFGDTVLTYRQLDERSNQLARLLLHHGVTTDDRVALSLERSFDLVIALLAIVKAGAAYVPLDASYPSHRLLAMMEDTQPRLLLTSRTLVSKLPTEGVTTLVLEEVDTSAQSAGPLPSLALPESLAYVDFTSGSTGRPKGVGTPHAGVLRTLVGATYTRFGPQQTHVLLAPISFDASTFEIWGALLHGARLVVPPAHTLSLEEIEFTVSRHGVSTLWATSGLFSQLADAGLPGLSTVQHILTGGDVVSPVHARKALSAWGAQVTNAYGPTESTVFATTFTVTRAEDIGATLPIGRPIQGTRLLVLDASLQPVAPGVTGELFIGGEGLARGYLLRPDLTAERFVPDPFSASPGARLYRTGDLVRWRADGNLDFLGRADSQVKLRGFRIELAEIEAALRAYTSITGALALVREDVPGDKRLTAYFTTSSPVDPAALRAFLKQRLPEFMLPSFLIPLAAFPLTANAKLDRKALPAPDTLATSTFVAPRNPTEELLAAIWADVLRLDKVSVADDFFELGGHSLLATQVVSRVRRAFEVELPLRALFEASSISALASRILAVRGESGTQAPPLVPAPRTGELPLSFAQQRLWLVDQLEPGSSAYNIPSALRLRGTLNVAALEHAFTALVERHESLRTTFLARDGEPIQVIHPARAFVLPIVELGILPTEEREERAVRLATEEAQRPFDLARGPVLRAMLLRLAAEEHVLLVTLHHAVSDGWSMGVLIQELASLYEAFSTGVEARLAPLPIQYADFAAWQRSWLKGDVLEQQLAYWRQQLGELPPLLELPTDKPRPPVRNPRGASRPVRLSRELTERLAVLCRQEGATPFMALLAVWQVLLSRYSGQDDIAVGSPIAGRTRTETEGLIGFFVNTLVLRTRVRPGLRFRELLAQVRATTLAAYEHQDVPFEKLVEELKPQRSLSHTPLFQVMLSLQNIPVASRTVASPSEDSPPLHLEPFAQDHQTTKFDLTLTLSQTPDGLAGGLSYRVDLFDDATIERWVGHLHTLLEAAINAPDTLVGELPMLSAEERRRVLVDWNSTRRELPWKGAFHELF</sequence>
<dbReference type="InterPro" id="IPR006162">
    <property type="entry name" value="Ppantetheine_attach_site"/>
</dbReference>
<feature type="domain" description="Carrier" evidence="5">
    <location>
        <begin position="57"/>
        <end position="132"/>
    </location>
</feature>
<dbReference type="InterPro" id="IPR020845">
    <property type="entry name" value="AMP-binding_CS"/>
</dbReference>
<dbReference type="Gene3D" id="3.30.559.30">
    <property type="entry name" value="Nonribosomal peptide synthetase, condensation domain"/>
    <property type="match status" value="2"/>
</dbReference>
<evidence type="ECO:0000256" key="2">
    <source>
        <dbReference type="ARBA" id="ARBA00022450"/>
    </source>
</evidence>
<dbReference type="InterPro" id="IPR020806">
    <property type="entry name" value="PKS_PP-bd"/>
</dbReference>
<dbReference type="Gene3D" id="1.10.1200.10">
    <property type="entry name" value="ACP-like"/>
    <property type="match status" value="2"/>
</dbReference>
<evidence type="ECO:0000313" key="7">
    <source>
        <dbReference type="Proteomes" id="UP000183760"/>
    </source>
</evidence>
<dbReference type="Gene3D" id="3.30.559.10">
    <property type="entry name" value="Chloramphenicol acetyltransferase-like domain"/>
    <property type="match status" value="2"/>
</dbReference>
<evidence type="ECO:0000313" key="6">
    <source>
        <dbReference type="EMBL" id="SEU42864.1"/>
    </source>
</evidence>
<dbReference type="Pfam" id="PF00550">
    <property type="entry name" value="PP-binding"/>
    <property type="match status" value="2"/>
</dbReference>
<dbReference type="InterPro" id="IPR023213">
    <property type="entry name" value="CAT-like_dom_sf"/>
</dbReference>
<dbReference type="InterPro" id="IPR000873">
    <property type="entry name" value="AMP-dep_synth/lig_dom"/>
</dbReference>
<gene>
    <name evidence="6" type="ORF">SAMN05443572_1251</name>
</gene>
<dbReference type="EMBL" id="FOIB01000025">
    <property type="protein sequence ID" value="SEU42864.1"/>
    <property type="molecule type" value="Genomic_DNA"/>
</dbReference>
<dbReference type="SUPFAM" id="SSF47336">
    <property type="entry name" value="ACP-like"/>
    <property type="match status" value="2"/>
</dbReference>
<dbReference type="InterPro" id="IPR001242">
    <property type="entry name" value="Condensation_dom"/>
</dbReference>
<dbReference type="PANTHER" id="PTHR45527">
    <property type="entry name" value="NONRIBOSOMAL PEPTIDE SYNTHETASE"/>
    <property type="match status" value="1"/>
</dbReference>
<proteinExistence type="predicted"/>
<dbReference type="Pfam" id="PF00668">
    <property type="entry name" value="Condensation"/>
    <property type="match status" value="2"/>
</dbReference>
<dbReference type="Gene3D" id="3.40.50.980">
    <property type="match status" value="2"/>
</dbReference>
<comment type="cofactor">
    <cofactor evidence="1">
        <name>pantetheine 4'-phosphate</name>
        <dbReference type="ChEBI" id="CHEBI:47942"/>
    </cofactor>
</comment>
<dbReference type="InterPro" id="IPR010071">
    <property type="entry name" value="AA_adenyl_dom"/>
</dbReference>
<dbReference type="Gene3D" id="2.30.38.10">
    <property type="entry name" value="Luciferase, Domain 3"/>
    <property type="match status" value="1"/>
</dbReference>
<dbReference type="PROSITE" id="PS00012">
    <property type="entry name" value="PHOSPHOPANTETHEINE"/>
    <property type="match status" value="2"/>
</dbReference>
<protein>
    <submittedName>
        <fullName evidence="6">Amino acid adenylation domain-containing protein</fullName>
    </submittedName>
</protein>
<dbReference type="SUPFAM" id="SSF56801">
    <property type="entry name" value="Acetyl-CoA synthetase-like"/>
    <property type="match status" value="2"/>
</dbReference>
<dbReference type="PROSITE" id="PS00455">
    <property type="entry name" value="AMP_BINDING"/>
    <property type="match status" value="1"/>
</dbReference>
<feature type="domain" description="Carrier" evidence="5">
    <location>
        <begin position="1110"/>
        <end position="1185"/>
    </location>
</feature>
<feature type="non-terminal residue" evidence="6">
    <location>
        <position position="1675"/>
    </location>
</feature>
<dbReference type="InterPro" id="IPR045851">
    <property type="entry name" value="AMP-bd_C_sf"/>
</dbReference>
<dbReference type="RefSeq" id="WP_143097535.1">
    <property type="nucleotide sequence ID" value="NZ_FOIB01000025.1"/>
</dbReference>
<comment type="caution">
    <text evidence="6">The sequence shown here is derived from an EMBL/GenBank/DDBJ whole genome shotgun (WGS) entry which is preliminary data.</text>
</comment>
<organism evidence="6 7">
    <name type="scientific">Myxococcus fulvus</name>
    <dbReference type="NCBI Taxonomy" id="33"/>
    <lineage>
        <taxon>Bacteria</taxon>
        <taxon>Pseudomonadati</taxon>
        <taxon>Myxococcota</taxon>
        <taxon>Myxococcia</taxon>
        <taxon>Myxococcales</taxon>
        <taxon>Cystobacterineae</taxon>
        <taxon>Myxococcaceae</taxon>
        <taxon>Myxococcus</taxon>
    </lineage>
</organism>
<dbReference type="NCBIfam" id="TIGR01733">
    <property type="entry name" value="AA-adenyl-dom"/>
    <property type="match status" value="1"/>
</dbReference>
<feature type="non-terminal residue" evidence="6">
    <location>
        <position position="1"/>
    </location>
</feature>
<dbReference type="Gene3D" id="3.30.300.30">
    <property type="match status" value="2"/>
</dbReference>
<evidence type="ECO:0000256" key="1">
    <source>
        <dbReference type="ARBA" id="ARBA00001957"/>
    </source>
</evidence>
<name>A0ABY1CXH7_MYXFU</name>
<dbReference type="PROSITE" id="PS50075">
    <property type="entry name" value="CARRIER"/>
    <property type="match status" value="2"/>
</dbReference>